<dbReference type="EC" id="7.-.-.-" evidence="8"/>
<evidence type="ECO:0000256" key="4">
    <source>
        <dbReference type="ARBA" id="ARBA00022741"/>
    </source>
</evidence>
<keyword evidence="5 8" id="KW-0067">ATP-binding</keyword>
<evidence type="ECO:0000313" key="11">
    <source>
        <dbReference type="Proteomes" id="UP000290106"/>
    </source>
</evidence>
<dbReference type="GO" id="GO:0005524">
    <property type="term" value="F:ATP binding"/>
    <property type="evidence" value="ECO:0007669"/>
    <property type="project" value="UniProtKB-UniRule"/>
</dbReference>
<dbReference type="EMBL" id="SDKC01000001">
    <property type="protein sequence ID" value="RXS75800.1"/>
    <property type="molecule type" value="Genomic_DNA"/>
</dbReference>
<dbReference type="FunFam" id="3.40.50.300:FF:000224">
    <property type="entry name" value="Energy-coupling factor transporter ATP-binding protein EcfA"/>
    <property type="match status" value="2"/>
</dbReference>
<dbReference type="SMART" id="SM00382">
    <property type="entry name" value="AAA"/>
    <property type="match status" value="2"/>
</dbReference>
<protein>
    <recommendedName>
        <fullName evidence="8">Energy-coupling factor transporter ATP-binding protein EcfA2</fullName>
        <ecNumber evidence="8">7.-.-.-</ecNumber>
    </recommendedName>
</protein>
<keyword evidence="11" id="KW-1185">Reference proteome</keyword>
<dbReference type="Pfam" id="PF00005">
    <property type="entry name" value="ABC_tran"/>
    <property type="match status" value="2"/>
</dbReference>
<evidence type="ECO:0000256" key="8">
    <source>
        <dbReference type="RuleBase" id="RU365104"/>
    </source>
</evidence>
<dbReference type="NCBIfam" id="NF010167">
    <property type="entry name" value="PRK13648.1"/>
    <property type="match status" value="2"/>
</dbReference>
<reference evidence="10 11" key="1">
    <citation type="submission" date="2019-01" db="EMBL/GenBank/DDBJ databases">
        <title>Blautia sp. nov. KGMB01111 isolated human feces.</title>
        <authorList>
            <person name="Park J.-E."/>
            <person name="Kim J.-S."/>
            <person name="Park S.-H."/>
        </authorList>
    </citation>
    <scope>NUCLEOTIDE SEQUENCE [LARGE SCALE GENOMIC DNA]</scope>
    <source>
        <strain evidence="10 11">KGMB01111</strain>
    </source>
</reference>
<evidence type="ECO:0000256" key="1">
    <source>
        <dbReference type="ARBA" id="ARBA00004202"/>
    </source>
</evidence>
<evidence type="ECO:0000256" key="7">
    <source>
        <dbReference type="ARBA" id="ARBA00023136"/>
    </source>
</evidence>
<evidence type="ECO:0000256" key="3">
    <source>
        <dbReference type="ARBA" id="ARBA00022475"/>
    </source>
</evidence>
<dbReference type="GO" id="GO:0016887">
    <property type="term" value="F:ATP hydrolysis activity"/>
    <property type="evidence" value="ECO:0007669"/>
    <property type="project" value="InterPro"/>
</dbReference>
<dbReference type="InterPro" id="IPR027417">
    <property type="entry name" value="P-loop_NTPase"/>
</dbReference>
<evidence type="ECO:0000256" key="2">
    <source>
        <dbReference type="ARBA" id="ARBA00022448"/>
    </source>
</evidence>
<evidence type="ECO:0000259" key="9">
    <source>
        <dbReference type="PROSITE" id="PS50893"/>
    </source>
</evidence>
<sequence length="596" mass="66255">MGIIKAAKLAFDYLRYGEEGEEPEVNRAIDHVDLDIEEGQFIAILGHNGSGKSTLAKHINGLLVPTEGTLWVDHMDTASDADIWNIRQKAGMVFQNPDNQIIGTVVEEDVGFGPENLGVPTEDIWKRVDESLQAVGMTAYRHHSPNKLSGGQKQRVAIAGVMAMHPKCIVLDEPTAMLDPNGRKEVLKAVRELNKKEGVTVILITHYMEEVVFADDVYVMDRGQIVMHGVPREIFSRVDQLKKYRLDVPQVTLLAYELKEAGLAIPDGILTIPELVEALSKPQIHVPEGWKLPEATAQKEEKELSQGKESLKLEHVGYTYNPGSAYEMHALKDVNLEIPQGQFVGIIGHTGSGKSTLIQHFNGLIRPTEGHIYFEGQDIWADKFPLRGLRSQVGLVFQYPEHQLFETDVLTDVCFGPKNQNLPPEECEKRAKEALEHVGLDESYYAKSPFELSGGQKRRVAIAGVLAMNPKVLILDEPTAGLDPMGRDEILDQIASLHATRGITIILVSHSMEDIAKYVERIIVMNHGVKTFDDTPKKVFAHYKELEAIGLAAPQITYIMHALEEEGMDVDTSAINVDEATASILQALRKKEEDHK</sequence>
<organism evidence="10 11">
    <name type="scientific">Blautia faecicola</name>
    <dbReference type="NCBI Taxonomy" id="2509240"/>
    <lineage>
        <taxon>Bacteria</taxon>
        <taxon>Bacillati</taxon>
        <taxon>Bacillota</taxon>
        <taxon>Clostridia</taxon>
        <taxon>Lachnospirales</taxon>
        <taxon>Lachnospiraceae</taxon>
        <taxon>Blautia</taxon>
    </lineage>
</organism>
<dbReference type="AlphaFoldDB" id="A0A4Q1RJ70"/>
<name>A0A4Q1RJ70_9FIRM</name>
<keyword evidence="6" id="KW-1278">Translocase</keyword>
<evidence type="ECO:0000256" key="5">
    <source>
        <dbReference type="ARBA" id="ARBA00022840"/>
    </source>
</evidence>
<dbReference type="InterPro" id="IPR003439">
    <property type="entry name" value="ABC_transporter-like_ATP-bd"/>
</dbReference>
<comment type="similarity">
    <text evidence="8">Belongs to the ABC transporter superfamily. Energy-coupling factor EcfA family.</text>
</comment>
<dbReference type="PANTHER" id="PTHR43553:SF27">
    <property type="entry name" value="ENERGY-COUPLING FACTOR TRANSPORTER ATP-BINDING PROTEIN ECFA2"/>
    <property type="match status" value="1"/>
</dbReference>
<dbReference type="NCBIfam" id="TIGR04521">
    <property type="entry name" value="ECF_ATPase_2"/>
    <property type="match status" value="1"/>
</dbReference>
<dbReference type="Gene3D" id="3.40.50.300">
    <property type="entry name" value="P-loop containing nucleotide triphosphate hydrolases"/>
    <property type="match status" value="2"/>
</dbReference>
<comment type="subunit">
    <text evidence="8">Forms a stable energy-coupling factor (ECF) transporter complex composed of 2 membrane-embedded substrate-binding proteins (S component), 2 ATP-binding proteins (A component) and 2 transmembrane proteins (T component).</text>
</comment>
<dbReference type="InterPro" id="IPR017871">
    <property type="entry name" value="ABC_transporter-like_CS"/>
</dbReference>
<dbReference type="InterPro" id="IPR003593">
    <property type="entry name" value="AAA+_ATPase"/>
</dbReference>
<accession>A0A4Q1RJ70</accession>
<feature type="domain" description="ABC transporter" evidence="9">
    <location>
        <begin position="311"/>
        <end position="552"/>
    </location>
</feature>
<dbReference type="PROSITE" id="PS00211">
    <property type="entry name" value="ABC_TRANSPORTER_1"/>
    <property type="match status" value="2"/>
</dbReference>
<dbReference type="CDD" id="cd03225">
    <property type="entry name" value="ABC_cobalt_CbiO_domain1"/>
    <property type="match status" value="2"/>
</dbReference>
<evidence type="ECO:0000256" key="6">
    <source>
        <dbReference type="ARBA" id="ARBA00022967"/>
    </source>
</evidence>
<dbReference type="InterPro" id="IPR050095">
    <property type="entry name" value="ECF_ABC_transporter_ATP-bd"/>
</dbReference>
<dbReference type="PANTHER" id="PTHR43553">
    <property type="entry name" value="HEAVY METAL TRANSPORTER"/>
    <property type="match status" value="1"/>
</dbReference>
<dbReference type="RefSeq" id="WP_129258225.1">
    <property type="nucleotide sequence ID" value="NZ_DAWBJR010000018.1"/>
</dbReference>
<comment type="caution">
    <text evidence="10">The sequence shown here is derived from an EMBL/GenBank/DDBJ whole genome shotgun (WGS) entry which is preliminary data.</text>
</comment>
<comment type="subcellular location">
    <subcellularLocation>
        <location evidence="1 8">Cell membrane</location>
        <topology evidence="1 8">Peripheral membrane protein</topology>
    </subcellularLocation>
</comment>
<dbReference type="SUPFAM" id="SSF52540">
    <property type="entry name" value="P-loop containing nucleoside triphosphate hydrolases"/>
    <property type="match status" value="2"/>
</dbReference>
<keyword evidence="7 8" id="KW-0472">Membrane</keyword>
<dbReference type="NCBIfam" id="TIGR04520">
    <property type="entry name" value="ECF_ATPase_1"/>
    <property type="match status" value="1"/>
</dbReference>
<keyword evidence="4 8" id="KW-0547">Nucleotide-binding</keyword>
<keyword evidence="2 8" id="KW-0813">Transport</keyword>
<dbReference type="InterPro" id="IPR030947">
    <property type="entry name" value="EcfA_1"/>
</dbReference>
<proteinExistence type="inferred from homology"/>
<evidence type="ECO:0000313" key="10">
    <source>
        <dbReference type="EMBL" id="RXS75800.1"/>
    </source>
</evidence>
<dbReference type="InterPro" id="IPR015856">
    <property type="entry name" value="ABC_transpr_CbiO/EcfA_su"/>
</dbReference>
<dbReference type="InterPro" id="IPR030946">
    <property type="entry name" value="EcfA2"/>
</dbReference>
<feature type="domain" description="ABC transporter" evidence="9">
    <location>
        <begin position="14"/>
        <end position="247"/>
    </location>
</feature>
<dbReference type="OrthoDB" id="9784332at2"/>
<gene>
    <name evidence="10" type="ORF">ETP43_11690</name>
</gene>
<comment type="function">
    <text evidence="8">ATP-binding (A) component of a common energy-coupling factor (ECF) ABC-transporter complex.</text>
</comment>
<keyword evidence="3 8" id="KW-1003">Cell membrane</keyword>
<dbReference type="GO" id="GO:0042626">
    <property type="term" value="F:ATPase-coupled transmembrane transporter activity"/>
    <property type="evidence" value="ECO:0007669"/>
    <property type="project" value="TreeGrafter"/>
</dbReference>
<dbReference type="GO" id="GO:0043190">
    <property type="term" value="C:ATP-binding cassette (ABC) transporter complex"/>
    <property type="evidence" value="ECO:0007669"/>
    <property type="project" value="TreeGrafter"/>
</dbReference>
<dbReference type="PROSITE" id="PS50893">
    <property type="entry name" value="ABC_TRANSPORTER_2"/>
    <property type="match status" value="2"/>
</dbReference>
<dbReference type="Proteomes" id="UP000290106">
    <property type="component" value="Unassembled WGS sequence"/>
</dbReference>